<dbReference type="AlphaFoldDB" id="K9WEX1"/>
<proteinExistence type="predicted"/>
<protein>
    <submittedName>
        <fullName evidence="1">Uncharacterized protein</fullName>
    </submittedName>
</protein>
<organism evidence="1 2">
    <name type="scientific">Allocoleopsis franciscana PCC 7113</name>
    <dbReference type="NCBI Taxonomy" id="1173027"/>
    <lineage>
        <taxon>Bacteria</taxon>
        <taxon>Bacillati</taxon>
        <taxon>Cyanobacteriota</taxon>
        <taxon>Cyanophyceae</taxon>
        <taxon>Coleofasciculales</taxon>
        <taxon>Coleofasciculaceae</taxon>
        <taxon>Allocoleopsis</taxon>
        <taxon>Allocoleopsis franciscana</taxon>
    </lineage>
</organism>
<reference evidence="1 2" key="1">
    <citation type="submission" date="2012-06" db="EMBL/GenBank/DDBJ databases">
        <title>Finished chromosome of genome of Microcoleus sp. PCC 7113.</title>
        <authorList>
            <consortium name="US DOE Joint Genome Institute"/>
            <person name="Gugger M."/>
            <person name="Coursin T."/>
            <person name="Rippka R."/>
            <person name="Tandeau De Marsac N."/>
            <person name="Huntemann M."/>
            <person name="Wei C.-L."/>
            <person name="Han J."/>
            <person name="Detter J.C."/>
            <person name="Han C."/>
            <person name="Tapia R."/>
            <person name="Chen A."/>
            <person name="Kyrpides N."/>
            <person name="Mavromatis K."/>
            <person name="Markowitz V."/>
            <person name="Szeto E."/>
            <person name="Ivanova N."/>
            <person name="Pagani I."/>
            <person name="Pati A."/>
            <person name="Goodwin L."/>
            <person name="Nordberg H.P."/>
            <person name="Cantor M.N."/>
            <person name="Hua S.X."/>
            <person name="Woyke T."/>
            <person name="Kerfeld C.A."/>
        </authorList>
    </citation>
    <scope>NUCLEOTIDE SEQUENCE [LARGE SCALE GENOMIC DNA]</scope>
    <source>
        <strain evidence="1 2">PCC 7113</strain>
    </source>
</reference>
<dbReference type="KEGG" id="mic:Mic7113_2985"/>
<dbReference type="EMBL" id="CP003630">
    <property type="protein sequence ID" value="AFZ18758.1"/>
    <property type="molecule type" value="Genomic_DNA"/>
</dbReference>
<dbReference type="HOGENOM" id="CLU_3063509_0_0_3"/>
<name>K9WEX1_9CYAN</name>
<gene>
    <name evidence="1" type="ORF">Mic7113_2985</name>
</gene>
<sequence>MHALKKGDDSLYLNSPLLPHQPYFYKNRICIFQGLYITLQSATAVEIFLCERY</sequence>
<dbReference type="Proteomes" id="UP000010471">
    <property type="component" value="Chromosome"/>
</dbReference>
<keyword evidence="2" id="KW-1185">Reference proteome</keyword>
<evidence type="ECO:0000313" key="2">
    <source>
        <dbReference type="Proteomes" id="UP000010471"/>
    </source>
</evidence>
<accession>K9WEX1</accession>
<evidence type="ECO:0000313" key="1">
    <source>
        <dbReference type="EMBL" id="AFZ18758.1"/>
    </source>
</evidence>